<proteinExistence type="predicted"/>
<evidence type="ECO:0000313" key="1">
    <source>
        <dbReference type="EMBL" id="VDO40659.1"/>
    </source>
</evidence>
<reference evidence="3" key="1">
    <citation type="submission" date="2016-06" db="UniProtKB">
        <authorList>
            <consortium name="WormBaseParasite"/>
        </authorList>
    </citation>
    <scope>IDENTIFICATION</scope>
</reference>
<dbReference type="EMBL" id="UZAJ01003650">
    <property type="protein sequence ID" value="VDO40659.1"/>
    <property type="molecule type" value="Genomic_DNA"/>
</dbReference>
<protein>
    <submittedName>
        <fullName evidence="3">Protein alan shepard</fullName>
    </submittedName>
</protein>
<dbReference type="AlphaFoldDB" id="A0A183HAZ7"/>
<accession>A0A183HAZ7</accession>
<dbReference type="STRING" id="387005.A0A183HAZ7"/>
<gene>
    <name evidence="1" type="ORF">OFLC_LOCUS4659</name>
</gene>
<evidence type="ECO:0000313" key="2">
    <source>
        <dbReference type="Proteomes" id="UP000267606"/>
    </source>
</evidence>
<dbReference type="WBParaSite" id="OFLC_0000465801-mRNA-1">
    <property type="protein sequence ID" value="OFLC_0000465801-mRNA-1"/>
    <property type="gene ID" value="OFLC_0000465801"/>
</dbReference>
<reference evidence="1 2" key="2">
    <citation type="submission" date="2018-11" db="EMBL/GenBank/DDBJ databases">
        <authorList>
            <consortium name="Pathogen Informatics"/>
        </authorList>
    </citation>
    <scope>NUCLEOTIDE SEQUENCE [LARGE SCALE GENOMIC DNA]</scope>
</reference>
<name>A0A183HAZ7_9BILA</name>
<keyword evidence="2" id="KW-1185">Reference proteome</keyword>
<dbReference type="Proteomes" id="UP000267606">
    <property type="component" value="Unassembled WGS sequence"/>
</dbReference>
<sequence length="142" mass="15104">MRLVSSQPGTPQQLVIVHHQQQQQQQHPGNATIAPCSTTRGAETAVISTTQGSIPVANPGSLSGASTIHVAPQSRHVPHPAPQYVQQIQAQHASHPYLIVGAGPGISYLPSYVEERATPQSDPFTPPSYAPEMKNVVVLQPL</sequence>
<evidence type="ECO:0000313" key="3">
    <source>
        <dbReference type="WBParaSite" id="OFLC_0000465801-mRNA-1"/>
    </source>
</evidence>
<organism evidence="3">
    <name type="scientific">Onchocerca flexuosa</name>
    <dbReference type="NCBI Taxonomy" id="387005"/>
    <lineage>
        <taxon>Eukaryota</taxon>
        <taxon>Metazoa</taxon>
        <taxon>Ecdysozoa</taxon>
        <taxon>Nematoda</taxon>
        <taxon>Chromadorea</taxon>
        <taxon>Rhabditida</taxon>
        <taxon>Spirurina</taxon>
        <taxon>Spiruromorpha</taxon>
        <taxon>Filarioidea</taxon>
        <taxon>Onchocercidae</taxon>
        <taxon>Onchocerca</taxon>
    </lineage>
</organism>